<reference evidence="3 4" key="1">
    <citation type="submission" date="2014-11" db="EMBL/GenBank/DDBJ databases">
        <authorList>
            <person name="Wibberg Daniel"/>
        </authorList>
    </citation>
    <scope>NUCLEOTIDE SEQUENCE [LARGE SCALE GENOMIC DNA]</scope>
    <source>
        <strain evidence="3">Rhizoctonia solani AG1-IB 7/3/14</strain>
    </source>
</reference>
<feature type="compositionally biased region" description="Low complexity" evidence="1">
    <location>
        <begin position="1"/>
        <end position="14"/>
    </location>
</feature>
<dbReference type="SUPFAM" id="SSF81383">
    <property type="entry name" value="F-box domain"/>
    <property type="match status" value="1"/>
</dbReference>
<dbReference type="EMBL" id="LN679103">
    <property type="protein sequence ID" value="CEL59372.1"/>
    <property type="molecule type" value="Genomic_DNA"/>
</dbReference>
<gene>
    <name evidence="3" type="ORF">RSOLAG1IB_03305</name>
</gene>
<name>A0A0B7FT44_THACB</name>
<accession>A0A0B7FT44</accession>
<dbReference type="AlphaFoldDB" id="A0A0B7FT44"/>
<proteinExistence type="predicted"/>
<dbReference type="OrthoDB" id="2322499at2759"/>
<sequence>MFSLSQSSTSTTSSGNVSDFHTVPSPSSSGSHSHDETDPEEMNEPPRKRTRNAATRSNNRRMRGFLAGIVNVPMDIFAQIMSFLQPIDVHSIARTNKKFRKLLMNRSARNIWRTAERNIPNLPPCPSHITEPQYAALLFGRWCSTCGGTANVSRRMDEVLLVRLCSSCRERSIVGMSTIPEKVQPYVRLSYSIKSSVQNSRCYGLMDDVNSVVSTIVDLATEGDPIKTDDWKEARLNQINNEKKFAFHLIGYLNRVQEETYERVEEMKRRRFAAIKLHLMKEGCEEVDCDVDFGGEDGYDMFQKDWDKLVHQPKLLTGRTWDNIKWRVLHIVGTYREFRLEAEKAYRGVERRLKLGELVTAIGTDEPQIIELAPEHDQSSDHPESLTIPFPKWTRALKLWPLKRIAEEDISGSAAEERFMSQKETIVKELRNWQSLLAAGLVRKLETRAVFGFSDLLAYRIPSRAGLRSLPQHELSTTFAANSDQHVLNNDIGTLLRADSVFEFYDYPTCYYFPEIVEVIQDKLLSPPSYIPARLSEDDRDDIYGASPLSLQGVGAHRLGRKAARRLLACLSKQNVAYLEMNGYGRRFVCERCWVKTPMTWVEMVAHYARSVTYNWNFPITCSLRTEGIECKEEHSEPKDFEMRKRNSIDEQPEVQAYPTTRPLVRLLTIDELNSLESQPLPTYFTCGICDQVADLHNGQGLDGKPIPRPKGSRETMIKHLADVHNVTQDMHQFKLVECT</sequence>
<keyword evidence="4" id="KW-1185">Reference proteome</keyword>
<evidence type="ECO:0000259" key="2">
    <source>
        <dbReference type="PROSITE" id="PS50181"/>
    </source>
</evidence>
<dbReference type="SMART" id="SM00256">
    <property type="entry name" value="FBOX"/>
    <property type="match status" value="1"/>
</dbReference>
<dbReference type="Proteomes" id="UP000059188">
    <property type="component" value="Unassembled WGS sequence"/>
</dbReference>
<evidence type="ECO:0000313" key="4">
    <source>
        <dbReference type="Proteomes" id="UP000059188"/>
    </source>
</evidence>
<dbReference type="InterPro" id="IPR001810">
    <property type="entry name" value="F-box_dom"/>
</dbReference>
<evidence type="ECO:0000256" key="1">
    <source>
        <dbReference type="SAM" id="MobiDB-lite"/>
    </source>
</evidence>
<organism evidence="3 4">
    <name type="scientific">Thanatephorus cucumeris (strain AG1-IB / isolate 7/3/14)</name>
    <name type="common">Lettuce bottom rot fungus</name>
    <name type="synonym">Rhizoctonia solani</name>
    <dbReference type="NCBI Taxonomy" id="1108050"/>
    <lineage>
        <taxon>Eukaryota</taxon>
        <taxon>Fungi</taxon>
        <taxon>Dikarya</taxon>
        <taxon>Basidiomycota</taxon>
        <taxon>Agaricomycotina</taxon>
        <taxon>Agaricomycetes</taxon>
        <taxon>Cantharellales</taxon>
        <taxon>Ceratobasidiaceae</taxon>
        <taxon>Rhizoctonia</taxon>
        <taxon>Rhizoctonia solani AG-1</taxon>
    </lineage>
</organism>
<dbReference type="InterPro" id="IPR036047">
    <property type="entry name" value="F-box-like_dom_sf"/>
</dbReference>
<dbReference type="PROSITE" id="PS50181">
    <property type="entry name" value="FBOX"/>
    <property type="match status" value="1"/>
</dbReference>
<protein>
    <recommendedName>
        <fullName evidence="2">F-box domain-containing protein</fullName>
    </recommendedName>
</protein>
<feature type="domain" description="F-box" evidence="2">
    <location>
        <begin position="66"/>
        <end position="115"/>
    </location>
</feature>
<evidence type="ECO:0000313" key="3">
    <source>
        <dbReference type="EMBL" id="CEL59372.1"/>
    </source>
</evidence>
<feature type="region of interest" description="Disordered" evidence="1">
    <location>
        <begin position="1"/>
        <end position="59"/>
    </location>
</feature>